<feature type="transmembrane region" description="Helical" evidence="7">
    <location>
        <begin position="167"/>
        <end position="186"/>
    </location>
</feature>
<dbReference type="GO" id="GO:0022857">
    <property type="term" value="F:transmembrane transporter activity"/>
    <property type="evidence" value="ECO:0007669"/>
    <property type="project" value="InterPro"/>
</dbReference>
<dbReference type="PANTHER" id="PTHR43791:SF40">
    <property type="entry name" value="THIAMINE PATHWAY TRANSPORTER THI73"/>
    <property type="match status" value="1"/>
</dbReference>
<evidence type="ECO:0000256" key="4">
    <source>
        <dbReference type="ARBA" id="ARBA00022989"/>
    </source>
</evidence>
<comment type="similarity">
    <text evidence="6">Belongs to the major facilitator superfamily. Allantoate permease family.</text>
</comment>
<feature type="transmembrane region" description="Helical" evidence="7">
    <location>
        <begin position="136"/>
        <end position="155"/>
    </location>
</feature>
<gene>
    <name evidence="9" type="ORF">BN869_000013637_1</name>
</gene>
<dbReference type="SUPFAM" id="SSF51735">
    <property type="entry name" value="NAD(P)-binding Rossmann-fold domains"/>
    <property type="match status" value="1"/>
</dbReference>
<dbReference type="PROSITE" id="PS50850">
    <property type="entry name" value="MFS"/>
    <property type="match status" value="1"/>
</dbReference>
<feature type="transmembrane region" description="Helical" evidence="7">
    <location>
        <begin position="420"/>
        <end position="441"/>
    </location>
</feature>
<dbReference type="SUPFAM" id="SSF103473">
    <property type="entry name" value="MFS general substrate transporter"/>
    <property type="match status" value="1"/>
</dbReference>
<protein>
    <recommendedName>
        <fullName evidence="8">Major facilitator superfamily (MFS) profile domain-containing protein</fullName>
    </recommendedName>
</protein>
<evidence type="ECO:0000256" key="5">
    <source>
        <dbReference type="ARBA" id="ARBA00023136"/>
    </source>
</evidence>
<dbReference type="InterPro" id="IPR011701">
    <property type="entry name" value="MFS"/>
</dbReference>
<dbReference type="Pfam" id="PF07690">
    <property type="entry name" value="MFS_1"/>
    <property type="match status" value="1"/>
</dbReference>
<reference evidence="9" key="1">
    <citation type="submission" date="2015-01" db="EMBL/GenBank/DDBJ databases">
        <authorList>
            <person name="Durling Mikael"/>
        </authorList>
    </citation>
    <scope>NUCLEOTIDE SEQUENCE</scope>
</reference>
<name>A0A0B7KK82_BIOOC</name>
<dbReference type="AlphaFoldDB" id="A0A0B7KK82"/>
<dbReference type="PANTHER" id="PTHR43791">
    <property type="entry name" value="PERMEASE-RELATED"/>
    <property type="match status" value="1"/>
</dbReference>
<feature type="domain" description="Major facilitator superfamily (MFS) profile" evidence="8">
    <location>
        <begin position="39"/>
        <end position="450"/>
    </location>
</feature>
<dbReference type="GO" id="GO:0016020">
    <property type="term" value="C:membrane"/>
    <property type="evidence" value="ECO:0007669"/>
    <property type="project" value="UniProtKB-SubCell"/>
</dbReference>
<feature type="transmembrane region" description="Helical" evidence="7">
    <location>
        <begin position="111"/>
        <end position="130"/>
    </location>
</feature>
<feature type="transmembrane region" description="Helical" evidence="7">
    <location>
        <begin position="268"/>
        <end position="293"/>
    </location>
</feature>
<keyword evidence="5 7" id="KW-0472">Membrane</keyword>
<comment type="subcellular location">
    <subcellularLocation>
        <location evidence="1">Membrane</location>
        <topology evidence="1">Multi-pass membrane protein</topology>
    </subcellularLocation>
</comment>
<evidence type="ECO:0000256" key="2">
    <source>
        <dbReference type="ARBA" id="ARBA00022448"/>
    </source>
</evidence>
<evidence type="ECO:0000256" key="6">
    <source>
        <dbReference type="ARBA" id="ARBA00037968"/>
    </source>
</evidence>
<dbReference type="EMBL" id="CDPU01000111">
    <property type="protein sequence ID" value="CEO57579.1"/>
    <property type="molecule type" value="Genomic_DNA"/>
</dbReference>
<feature type="transmembrane region" description="Helical" evidence="7">
    <location>
        <begin position="391"/>
        <end position="408"/>
    </location>
</feature>
<dbReference type="InterPro" id="IPR036291">
    <property type="entry name" value="NAD(P)-bd_dom_sf"/>
</dbReference>
<dbReference type="Gene3D" id="1.20.1250.20">
    <property type="entry name" value="MFS general substrate transporter like domains"/>
    <property type="match status" value="1"/>
</dbReference>
<evidence type="ECO:0000313" key="9">
    <source>
        <dbReference type="EMBL" id="CEO57579.1"/>
    </source>
</evidence>
<keyword evidence="4 7" id="KW-1133">Transmembrane helix</keyword>
<evidence type="ECO:0000256" key="1">
    <source>
        <dbReference type="ARBA" id="ARBA00004141"/>
    </source>
</evidence>
<proteinExistence type="inferred from homology"/>
<sequence>MEKKPPNGVASCRSSVAAGEDVTSSVNLAPITRKVDWHIVPLMLVCYFLQFLDKVLINYANIMGLSTSIGMKGNDFSWMATAFFIGYAVAEFPQGFLIQKFSVTKVLGANVILWGITLCCTAAAQSFAGATAVRTLLGMFEAVITPALIMITAQWYTKKQATPRTGIWYCGLGVGQMVGGLISFAAQHGSVTSHFEGWRIMFVCVGAFNLLVGLVVFFWMPSSIQDAKFLDAEEKVILWNALSEDQGGNGKKVFSKKGAIDALKDAQVWLLFLNTVLIVIPSGIITTFSATLIRGFGYNPKQSALLNIPSGVVSIFATLLGTFAILYRFPRWLALCALMVPTLLGAGLMSFYSSSQAGSLAGIYLINFDVAPLALVYALVGANTQGYTKKVVTNIIVAIGFSIANIIGPQTFQAKDAPAYIPAKITVFAVCGGSVVTTIALRALYGIRNKRTEAAREARLDAAPGDGTNAVAEEDLTDRTNPVFHYMPSSVPAPILAPASVVVTGANGFIGQHCIASLLSHGYSVIGTVRSDSKVTQVLATHEKHPNLSVVVVEDICSSESYTSALKSTSPAAIFHLAAPFHYNATDFESEMMIPAVRGSTAVLDAAKQLGTVKRVVYASSFASIYDASKGPQAEKTYTAKDWSPLSYEDGVKASAAPVAYRASKAAGERAAWGWMKENPSVGFGLVSLNPAMVFGPLLPGAIPASLCELNTSNKVIWGVVSAGEDNEVPPTKGPVWVSVKDVALAHMQALQVPEASGQRFLLAAGVYCNQEIADLAREVATKHKSRIPVGRPGAREADMHFAVDATETENVLKIKWQNLRSVLGEVLPQLYEIERKTSQL</sequence>
<evidence type="ECO:0000259" key="8">
    <source>
        <dbReference type="PROSITE" id="PS50850"/>
    </source>
</evidence>
<accession>A0A0B7KK82</accession>
<feature type="transmembrane region" description="Helical" evidence="7">
    <location>
        <begin position="39"/>
        <end position="57"/>
    </location>
</feature>
<feature type="transmembrane region" description="Helical" evidence="7">
    <location>
        <begin position="358"/>
        <end position="379"/>
    </location>
</feature>
<keyword evidence="2" id="KW-0813">Transport</keyword>
<feature type="transmembrane region" description="Helical" evidence="7">
    <location>
        <begin position="305"/>
        <end position="327"/>
    </location>
</feature>
<feature type="transmembrane region" description="Helical" evidence="7">
    <location>
        <begin position="198"/>
        <end position="220"/>
    </location>
</feature>
<dbReference type="InterPro" id="IPR020846">
    <property type="entry name" value="MFS_dom"/>
</dbReference>
<feature type="transmembrane region" description="Helical" evidence="7">
    <location>
        <begin position="332"/>
        <end position="352"/>
    </location>
</feature>
<dbReference type="InterPro" id="IPR001509">
    <property type="entry name" value="Epimerase_deHydtase"/>
</dbReference>
<dbReference type="InterPro" id="IPR036259">
    <property type="entry name" value="MFS_trans_sf"/>
</dbReference>
<dbReference type="FunFam" id="1.20.1250.20:FF:000064">
    <property type="entry name" value="MFS allantoate transporter"/>
    <property type="match status" value="1"/>
</dbReference>
<dbReference type="Pfam" id="PF01370">
    <property type="entry name" value="Epimerase"/>
    <property type="match status" value="1"/>
</dbReference>
<feature type="transmembrane region" description="Helical" evidence="7">
    <location>
        <begin position="77"/>
        <end position="99"/>
    </location>
</feature>
<keyword evidence="3 7" id="KW-0812">Transmembrane</keyword>
<dbReference type="Gene3D" id="3.40.50.720">
    <property type="entry name" value="NAD(P)-binding Rossmann-like Domain"/>
    <property type="match status" value="1"/>
</dbReference>
<evidence type="ECO:0000256" key="7">
    <source>
        <dbReference type="SAM" id="Phobius"/>
    </source>
</evidence>
<organism evidence="9">
    <name type="scientific">Bionectria ochroleuca</name>
    <name type="common">Gliocladium roseum</name>
    <dbReference type="NCBI Taxonomy" id="29856"/>
    <lineage>
        <taxon>Eukaryota</taxon>
        <taxon>Fungi</taxon>
        <taxon>Dikarya</taxon>
        <taxon>Ascomycota</taxon>
        <taxon>Pezizomycotina</taxon>
        <taxon>Sordariomycetes</taxon>
        <taxon>Hypocreomycetidae</taxon>
        <taxon>Hypocreales</taxon>
        <taxon>Bionectriaceae</taxon>
        <taxon>Clonostachys</taxon>
    </lineage>
</organism>
<evidence type="ECO:0000256" key="3">
    <source>
        <dbReference type="ARBA" id="ARBA00022692"/>
    </source>
</evidence>